<protein>
    <recommendedName>
        <fullName evidence="3">DUF4352 domain-containing protein</fullName>
    </recommendedName>
</protein>
<comment type="caution">
    <text evidence="1">The sequence shown here is derived from an EMBL/GenBank/DDBJ whole genome shotgun (WGS) entry which is preliminary data.</text>
</comment>
<reference evidence="1 2" key="1">
    <citation type="journal article" date="2015" name="Nature">
        <title>rRNA introns, odd ribosomes, and small enigmatic genomes across a large radiation of phyla.</title>
        <authorList>
            <person name="Brown C.T."/>
            <person name="Hug L.A."/>
            <person name="Thomas B.C."/>
            <person name="Sharon I."/>
            <person name="Castelle C.J."/>
            <person name="Singh A."/>
            <person name="Wilkins M.J."/>
            <person name="Williams K.H."/>
            <person name="Banfield J.F."/>
        </authorList>
    </citation>
    <scope>NUCLEOTIDE SEQUENCE [LARGE SCALE GENOMIC DNA]</scope>
</reference>
<organism evidence="1 2">
    <name type="scientific">Candidatus Uhrbacteria bacterium GW2011_GWA2_52_8d</name>
    <dbReference type="NCBI Taxonomy" id="1618979"/>
    <lineage>
        <taxon>Bacteria</taxon>
        <taxon>Candidatus Uhriibacteriota</taxon>
    </lineage>
</organism>
<evidence type="ECO:0008006" key="3">
    <source>
        <dbReference type="Google" id="ProtNLM"/>
    </source>
</evidence>
<gene>
    <name evidence="1" type="ORF">UY76_C0028G0019</name>
</gene>
<evidence type="ECO:0000313" key="2">
    <source>
        <dbReference type="Proteomes" id="UP000034054"/>
    </source>
</evidence>
<accession>A0A0G1XMD6</accession>
<sequence length="144" mass="15643">MFENSIFAFLIIAAGAGATFAFETQGEPQTQIVSAQTKASTEPELVGGFSQEQDGIEVTIEKIDQQDDHTTLLLGLSNHQYDLDQDSIFTRATLDGRPSQSFTLLSNAAGGHHVEAEVVFEKTTEGIFVITPAEGITFTFEALW</sequence>
<proteinExistence type="predicted"/>
<dbReference type="EMBL" id="LCRH01000028">
    <property type="protein sequence ID" value="KKW32448.1"/>
    <property type="molecule type" value="Genomic_DNA"/>
</dbReference>
<dbReference type="AlphaFoldDB" id="A0A0G1XMD6"/>
<name>A0A0G1XMD6_9BACT</name>
<dbReference type="Proteomes" id="UP000034054">
    <property type="component" value="Unassembled WGS sequence"/>
</dbReference>
<evidence type="ECO:0000313" key="1">
    <source>
        <dbReference type="EMBL" id="KKW32448.1"/>
    </source>
</evidence>